<proteinExistence type="predicted"/>
<dbReference type="AlphaFoldDB" id="A0AAW0U139"/>
<sequence>MFRITRVGGLLIALGRETRGETKDDWRLGAGAGNREPPPSRPSRRGAAGRSCQWLRRDPPEDVMVTFPRIFPWTTQARVEDEPVYTWRDVWDDWRDAC</sequence>
<comment type="caution">
    <text evidence="2">The sequence shown here is derived from an EMBL/GenBank/DDBJ whole genome shotgun (WGS) entry which is preliminary data.</text>
</comment>
<protein>
    <submittedName>
        <fullName evidence="2">Uncharacterized protein</fullName>
    </submittedName>
</protein>
<evidence type="ECO:0000313" key="2">
    <source>
        <dbReference type="EMBL" id="KAK8393763.1"/>
    </source>
</evidence>
<evidence type="ECO:0000256" key="1">
    <source>
        <dbReference type="SAM" id="MobiDB-lite"/>
    </source>
</evidence>
<gene>
    <name evidence="2" type="ORF">O3P69_006822</name>
</gene>
<dbReference type="EMBL" id="JARAKH010000020">
    <property type="protein sequence ID" value="KAK8393763.1"/>
    <property type="molecule type" value="Genomic_DNA"/>
</dbReference>
<reference evidence="2 3" key="1">
    <citation type="submission" date="2023-03" db="EMBL/GenBank/DDBJ databases">
        <title>High-quality genome of Scylla paramamosain provides insights in environmental adaptation.</title>
        <authorList>
            <person name="Zhang L."/>
        </authorList>
    </citation>
    <scope>NUCLEOTIDE SEQUENCE [LARGE SCALE GENOMIC DNA]</scope>
    <source>
        <strain evidence="2">LZ_2023a</strain>
        <tissue evidence="2">Muscle</tissue>
    </source>
</reference>
<evidence type="ECO:0000313" key="3">
    <source>
        <dbReference type="Proteomes" id="UP001487740"/>
    </source>
</evidence>
<accession>A0AAW0U139</accession>
<name>A0AAW0U139_SCYPA</name>
<keyword evidence="3" id="KW-1185">Reference proteome</keyword>
<organism evidence="2 3">
    <name type="scientific">Scylla paramamosain</name>
    <name type="common">Mud crab</name>
    <dbReference type="NCBI Taxonomy" id="85552"/>
    <lineage>
        <taxon>Eukaryota</taxon>
        <taxon>Metazoa</taxon>
        <taxon>Ecdysozoa</taxon>
        <taxon>Arthropoda</taxon>
        <taxon>Crustacea</taxon>
        <taxon>Multicrustacea</taxon>
        <taxon>Malacostraca</taxon>
        <taxon>Eumalacostraca</taxon>
        <taxon>Eucarida</taxon>
        <taxon>Decapoda</taxon>
        <taxon>Pleocyemata</taxon>
        <taxon>Brachyura</taxon>
        <taxon>Eubrachyura</taxon>
        <taxon>Portunoidea</taxon>
        <taxon>Portunidae</taxon>
        <taxon>Portuninae</taxon>
        <taxon>Scylla</taxon>
    </lineage>
</organism>
<feature type="region of interest" description="Disordered" evidence="1">
    <location>
        <begin position="19"/>
        <end position="51"/>
    </location>
</feature>
<dbReference type="Proteomes" id="UP001487740">
    <property type="component" value="Unassembled WGS sequence"/>
</dbReference>